<dbReference type="PROSITE" id="PS51118">
    <property type="entry name" value="HTH_HXLR"/>
    <property type="match status" value="1"/>
</dbReference>
<evidence type="ECO:0000256" key="3">
    <source>
        <dbReference type="ARBA" id="ARBA00023163"/>
    </source>
</evidence>
<dbReference type="Proteomes" id="UP001320766">
    <property type="component" value="Unassembled WGS sequence"/>
</dbReference>
<proteinExistence type="predicted"/>
<dbReference type="RefSeq" id="WP_253771194.1">
    <property type="nucleotide sequence ID" value="NZ_BAAAVE010000004.1"/>
</dbReference>
<dbReference type="InterPro" id="IPR036388">
    <property type="entry name" value="WH-like_DNA-bd_sf"/>
</dbReference>
<organism evidence="5 6">
    <name type="scientific">Nonomuraea roseoviolacea subsp. carminata</name>
    <dbReference type="NCBI Taxonomy" id="160689"/>
    <lineage>
        <taxon>Bacteria</taxon>
        <taxon>Bacillati</taxon>
        <taxon>Actinomycetota</taxon>
        <taxon>Actinomycetes</taxon>
        <taxon>Streptosporangiales</taxon>
        <taxon>Streptosporangiaceae</taxon>
        <taxon>Nonomuraea</taxon>
    </lineage>
</organism>
<evidence type="ECO:0000259" key="4">
    <source>
        <dbReference type="PROSITE" id="PS51118"/>
    </source>
</evidence>
<dbReference type="EMBL" id="JAMZEC010000001">
    <property type="protein sequence ID" value="MCP2347890.1"/>
    <property type="molecule type" value="Genomic_DNA"/>
</dbReference>
<dbReference type="Pfam" id="PF01638">
    <property type="entry name" value="HxlR"/>
    <property type="match status" value="1"/>
</dbReference>
<protein>
    <submittedName>
        <fullName evidence="5">DNA-binding HxlR family transcriptional regulator</fullName>
    </submittedName>
</protein>
<dbReference type="InterPro" id="IPR036390">
    <property type="entry name" value="WH_DNA-bd_sf"/>
</dbReference>
<dbReference type="Gene3D" id="1.10.10.10">
    <property type="entry name" value="Winged helix-like DNA-binding domain superfamily/Winged helix DNA-binding domain"/>
    <property type="match status" value="1"/>
</dbReference>
<evidence type="ECO:0000256" key="1">
    <source>
        <dbReference type="ARBA" id="ARBA00023015"/>
    </source>
</evidence>
<keyword evidence="2 5" id="KW-0238">DNA-binding</keyword>
<keyword evidence="1" id="KW-0805">Transcription regulation</keyword>
<dbReference type="PANTHER" id="PTHR33204">
    <property type="entry name" value="TRANSCRIPTIONAL REGULATOR, MARR FAMILY"/>
    <property type="match status" value="1"/>
</dbReference>
<feature type="domain" description="HTH hxlR-type" evidence="4">
    <location>
        <begin position="14"/>
        <end position="114"/>
    </location>
</feature>
<sequence>MDVHAAAPPEAATCPIELAIHIIGGKWRMLVLRSLLLGGAQRYNGLLASVAGISPKELTRNLRGLEDAGLIVREPVRRGECEIDVYAVTELGSALRPALSSLGSFGVRLIQDFAAREGRERR</sequence>
<evidence type="ECO:0000313" key="6">
    <source>
        <dbReference type="Proteomes" id="UP001320766"/>
    </source>
</evidence>
<evidence type="ECO:0000256" key="2">
    <source>
        <dbReference type="ARBA" id="ARBA00023125"/>
    </source>
</evidence>
<name>A0ABT1K1Z7_9ACTN</name>
<keyword evidence="6" id="KW-1185">Reference proteome</keyword>
<reference evidence="5 6" key="1">
    <citation type="submission" date="2022-06" db="EMBL/GenBank/DDBJ databases">
        <title>Sequencing the genomes of 1000 actinobacteria strains.</title>
        <authorList>
            <person name="Klenk H.-P."/>
        </authorList>
    </citation>
    <scope>NUCLEOTIDE SEQUENCE [LARGE SCALE GENOMIC DNA]</scope>
    <source>
        <strain evidence="5 6">DSM 44170</strain>
    </source>
</reference>
<keyword evidence="3" id="KW-0804">Transcription</keyword>
<dbReference type="InterPro" id="IPR002577">
    <property type="entry name" value="HTH_HxlR"/>
</dbReference>
<comment type="caution">
    <text evidence="5">The sequence shown here is derived from an EMBL/GenBank/DDBJ whole genome shotgun (WGS) entry which is preliminary data.</text>
</comment>
<dbReference type="GO" id="GO:0003677">
    <property type="term" value="F:DNA binding"/>
    <property type="evidence" value="ECO:0007669"/>
    <property type="project" value="UniProtKB-KW"/>
</dbReference>
<accession>A0ABT1K1Z7</accession>
<gene>
    <name evidence="5" type="ORF">HD595_004012</name>
</gene>
<evidence type="ECO:0000313" key="5">
    <source>
        <dbReference type="EMBL" id="MCP2347890.1"/>
    </source>
</evidence>
<dbReference type="SUPFAM" id="SSF46785">
    <property type="entry name" value="Winged helix' DNA-binding domain"/>
    <property type="match status" value="1"/>
</dbReference>